<keyword evidence="4" id="KW-0733">Signal recognition particle</keyword>
<evidence type="ECO:0000313" key="8">
    <source>
        <dbReference type="EMBL" id="GFG33385.1"/>
    </source>
</evidence>
<keyword evidence="5" id="KW-0687">Ribonucleoprotein</keyword>
<accession>A0A6L2PSJ1</accession>
<evidence type="ECO:0000313" key="9">
    <source>
        <dbReference type="Proteomes" id="UP000502823"/>
    </source>
</evidence>
<dbReference type="FunCoup" id="A0A6L2PSJ1">
    <property type="interactions" value="1163"/>
</dbReference>
<comment type="subcellular location">
    <subcellularLocation>
        <location evidence="1">Cytoplasm</location>
    </subcellularLocation>
</comment>
<dbReference type="PANTHER" id="PTHR17453:SF0">
    <property type="entry name" value="SIGNAL RECOGNITION PARTICLE 19 KDA PROTEIN"/>
    <property type="match status" value="1"/>
</dbReference>
<dbReference type="Pfam" id="PF01922">
    <property type="entry name" value="SRP19"/>
    <property type="match status" value="1"/>
</dbReference>
<evidence type="ECO:0000256" key="2">
    <source>
        <dbReference type="ARBA" id="ARBA00008910"/>
    </source>
</evidence>
<name>A0A6L2PSJ1_COPFO</name>
<dbReference type="GO" id="GO:0006617">
    <property type="term" value="P:SRP-dependent cotranslational protein targeting to membrane, signal sequence recognition"/>
    <property type="evidence" value="ECO:0007669"/>
    <property type="project" value="TreeGrafter"/>
</dbReference>
<dbReference type="OrthoDB" id="2190947at2759"/>
<evidence type="ECO:0000256" key="7">
    <source>
        <dbReference type="SAM" id="MobiDB-lite"/>
    </source>
</evidence>
<comment type="caution">
    <text evidence="8">The sequence shown here is derived from an EMBL/GenBank/DDBJ whole genome shotgun (WGS) entry which is preliminary data.</text>
</comment>
<dbReference type="EMBL" id="BLKM01011478">
    <property type="protein sequence ID" value="GFG33385.1"/>
    <property type="molecule type" value="Genomic_DNA"/>
</dbReference>
<dbReference type="GO" id="GO:0005786">
    <property type="term" value="C:signal recognition particle, endoplasmic reticulum targeting"/>
    <property type="evidence" value="ECO:0007669"/>
    <property type="project" value="UniProtKB-KW"/>
</dbReference>
<evidence type="ECO:0000256" key="5">
    <source>
        <dbReference type="ARBA" id="ARBA00023274"/>
    </source>
</evidence>
<dbReference type="AlphaFoldDB" id="A0A6L2PSJ1"/>
<evidence type="ECO:0000256" key="6">
    <source>
        <dbReference type="ARBA" id="ARBA00045518"/>
    </source>
</evidence>
<dbReference type="InParanoid" id="A0A6L2PSJ1"/>
<dbReference type="GO" id="GO:0008312">
    <property type="term" value="F:7S RNA binding"/>
    <property type="evidence" value="ECO:0007669"/>
    <property type="project" value="InterPro"/>
</dbReference>
<dbReference type="Proteomes" id="UP000502823">
    <property type="component" value="Unassembled WGS sequence"/>
</dbReference>
<evidence type="ECO:0000256" key="1">
    <source>
        <dbReference type="ARBA" id="ARBA00004496"/>
    </source>
</evidence>
<dbReference type="SUPFAM" id="SSF69695">
    <property type="entry name" value="SRP19"/>
    <property type="match status" value="1"/>
</dbReference>
<dbReference type="PANTHER" id="PTHR17453">
    <property type="entry name" value="SIGNAL RECOGNITION PARTICLE 19 KD PROTEIN"/>
    <property type="match status" value="1"/>
</dbReference>
<dbReference type="InterPro" id="IPR002778">
    <property type="entry name" value="Signal_recog_particle_SRP19"/>
</dbReference>
<protein>
    <submittedName>
        <fullName evidence="8">Uncharacterized protein</fullName>
    </submittedName>
</protein>
<dbReference type="InterPro" id="IPR036521">
    <property type="entry name" value="SRP19-like_sf"/>
</dbReference>
<keyword evidence="9" id="KW-1185">Reference proteome</keyword>
<evidence type="ECO:0000256" key="4">
    <source>
        <dbReference type="ARBA" id="ARBA00023135"/>
    </source>
</evidence>
<feature type="region of interest" description="Disordered" evidence="7">
    <location>
        <begin position="85"/>
        <end position="104"/>
    </location>
</feature>
<sequence length="116" mass="12911">MTLLCRKAVENPTHQEIRDVLSAAGMKVGVENKLYSRERSKELLYRGRIRVQLKSDDGKPINPDFPSHVRLKVTKILVLEASAEEVPTEELATGSSSGPAKPNPFHNLLSWGTVNF</sequence>
<organism evidence="8 9">
    <name type="scientific">Coptotermes formosanus</name>
    <name type="common">Formosan subterranean termite</name>
    <dbReference type="NCBI Taxonomy" id="36987"/>
    <lineage>
        <taxon>Eukaryota</taxon>
        <taxon>Metazoa</taxon>
        <taxon>Ecdysozoa</taxon>
        <taxon>Arthropoda</taxon>
        <taxon>Hexapoda</taxon>
        <taxon>Insecta</taxon>
        <taxon>Pterygota</taxon>
        <taxon>Neoptera</taxon>
        <taxon>Polyneoptera</taxon>
        <taxon>Dictyoptera</taxon>
        <taxon>Blattodea</taxon>
        <taxon>Blattoidea</taxon>
        <taxon>Termitoidae</taxon>
        <taxon>Rhinotermitidae</taxon>
        <taxon>Coptotermes</taxon>
    </lineage>
</organism>
<evidence type="ECO:0000256" key="3">
    <source>
        <dbReference type="ARBA" id="ARBA00022490"/>
    </source>
</evidence>
<reference evidence="9" key="1">
    <citation type="submission" date="2020-01" db="EMBL/GenBank/DDBJ databases">
        <title>Draft genome sequence of the Termite Coptotermes fromosanus.</title>
        <authorList>
            <person name="Itakura S."/>
            <person name="Yosikawa Y."/>
            <person name="Umezawa K."/>
        </authorList>
    </citation>
    <scope>NUCLEOTIDE SEQUENCE [LARGE SCALE GENOMIC DNA]</scope>
</reference>
<dbReference type="Gene3D" id="3.30.56.30">
    <property type="entry name" value="Signal recognition particle, SRP19-like subunit"/>
    <property type="match status" value="1"/>
</dbReference>
<proteinExistence type="inferred from homology"/>
<gene>
    <name evidence="8" type="ORF">Cfor_04074</name>
</gene>
<keyword evidence="3" id="KW-0963">Cytoplasm</keyword>
<comment type="function">
    <text evidence="6">Component of the signal recognition particle (SRP) complex, a ribonucleoprotein complex that mediates the cotranslational targeting of secretory and membrane proteins to the endoplasmic reticulum (ER). Binds directly to 7SL RNA. Mediates binding of SRP54 to the SRP complex.</text>
</comment>
<comment type="similarity">
    <text evidence="2">Belongs to the SRP19 family.</text>
</comment>